<dbReference type="PROSITE" id="PS51720">
    <property type="entry name" value="G_AIG1"/>
    <property type="match status" value="1"/>
</dbReference>
<evidence type="ECO:0000256" key="3">
    <source>
        <dbReference type="ARBA" id="ARBA00023134"/>
    </source>
</evidence>
<evidence type="ECO:0000313" key="6">
    <source>
        <dbReference type="Proteomes" id="UP001347796"/>
    </source>
</evidence>
<comment type="caution">
    <text evidence="5">The sequence shown here is derived from an EMBL/GenBank/DDBJ whole genome shotgun (WGS) entry which is preliminary data.</text>
</comment>
<keyword evidence="2" id="KW-0547">Nucleotide-binding</keyword>
<proteinExistence type="inferred from homology"/>
<dbReference type="FunFam" id="3.40.50.300:FF:000366">
    <property type="entry name" value="GTPase, IMAP family member 2"/>
    <property type="match status" value="1"/>
</dbReference>
<evidence type="ECO:0000256" key="2">
    <source>
        <dbReference type="ARBA" id="ARBA00022741"/>
    </source>
</evidence>
<comment type="similarity">
    <text evidence="1">Belongs to the TRAFAC class TrmE-Era-EngA-EngB-Septin-like GTPase superfamily. AIG1/Toc34/Toc159-like paraseptin GTPase family. IAN subfamily.</text>
</comment>
<dbReference type="GO" id="GO:0005525">
    <property type="term" value="F:GTP binding"/>
    <property type="evidence" value="ECO:0007669"/>
    <property type="project" value="UniProtKB-KW"/>
</dbReference>
<dbReference type="Proteomes" id="UP001347796">
    <property type="component" value="Unassembled WGS sequence"/>
</dbReference>
<dbReference type="Pfam" id="PF04548">
    <property type="entry name" value="AIG1"/>
    <property type="match status" value="2"/>
</dbReference>
<dbReference type="PANTHER" id="PTHR10903:SF184">
    <property type="entry name" value="GTP-BINDING PROTEIN A"/>
    <property type="match status" value="1"/>
</dbReference>
<dbReference type="Gene3D" id="3.40.50.300">
    <property type="entry name" value="P-loop containing nucleotide triphosphate hydrolases"/>
    <property type="match status" value="2"/>
</dbReference>
<reference evidence="5 6" key="1">
    <citation type="submission" date="2024-01" db="EMBL/GenBank/DDBJ databases">
        <title>The genome of the rayed Mediterranean limpet Patella caerulea (Linnaeus, 1758).</title>
        <authorList>
            <person name="Anh-Thu Weber A."/>
            <person name="Halstead-Nussloch G."/>
        </authorList>
    </citation>
    <scope>NUCLEOTIDE SEQUENCE [LARGE SCALE GENOMIC DNA]</scope>
    <source>
        <strain evidence="5">AATW-2023a</strain>
        <tissue evidence="5">Whole specimen</tissue>
    </source>
</reference>
<name>A0AAN8PZF1_PATCE</name>
<organism evidence="5 6">
    <name type="scientific">Patella caerulea</name>
    <name type="common">Rayed Mediterranean limpet</name>
    <dbReference type="NCBI Taxonomy" id="87958"/>
    <lineage>
        <taxon>Eukaryota</taxon>
        <taxon>Metazoa</taxon>
        <taxon>Spiralia</taxon>
        <taxon>Lophotrochozoa</taxon>
        <taxon>Mollusca</taxon>
        <taxon>Gastropoda</taxon>
        <taxon>Patellogastropoda</taxon>
        <taxon>Patelloidea</taxon>
        <taxon>Patellidae</taxon>
        <taxon>Patella</taxon>
    </lineage>
</organism>
<accession>A0AAN8PZF1</accession>
<dbReference type="PANTHER" id="PTHR10903">
    <property type="entry name" value="GTPASE, IMAP FAMILY MEMBER-RELATED"/>
    <property type="match status" value="1"/>
</dbReference>
<keyword evidence="3" id="KW-0342">GTP-binding</keyword>
<gene>
    <name evidence="5" type="ORF">SNE40_006040</name>
</gene>
<dbReference type="InterPro" id="IPR045058">
    <property type="entry name" value="GIMA/IAN/Toc"/>
</dbReference>
<evidence type="ECO:0000259" key="4">
    <source>
        <dbReference type="PROSITE" id="PS51720"/>
    </source>
</evidence>
<dbReference type="InterPro" id="IPR006703">
    <property type="entry name" value="G_AIG1"/>
</dbReference>
<evidence type="ECO:0000313" key="5">
    <source>
        <dbReference type="EMBL" id="KAK6186764.1"/>
    </source>
</evidence>
<feature type="domain" description="AIG1-type G" evidence="4">
    <location>
        <begin position="161"/>
        <end position="356"/>
    </location>
</feature>
<dbReference type="SUPFAM" id="SSF52540">
    <property type="entry name" value="P-loop containing nucleoside triphosphate hydrolases"/>
    <property type="match status" value="1"/>
</dbReference>
<keyword evidence="6" id="KW-1185">Reference proteome</keyword>
<sequence>MAANKAYGENLVIMDTSGIIDNCDNPLSHQMASSINISTPVIFVVVIKLKYQYTYTPEELDISARLKGLFGKDVMNNALVVFTEKEMLEHDGLTLDDYIRKSPDQLQQLMKECNDRVAVINNHENTSDRQQDVRKILTIAKGIKSSHHSKMSDEVKHVSGQPEIRLILIGNKSAGKSSLGNSLLQRKAFTASNPGDIQGSTQWSDGTKLIIVDTPGIADPETPTTKTFEELTRRVELLHPGPHVFIMVLTIDRFTQEDVDAIKYIKYWFGEDITRYLVVVFTGKDSLDYHGKTLDKHIQDSREELKSFIGECNGRVTAINNRDKHPGIGDVVDLVQQTIKDNKDGFYNQQMYTNAVKERQGKPNLMDTAHFSKQKDLRLRGLEEKQANELKAKEKESV</sequence>
<protein>
    <recommendedName>
        <fullName evidence="4">AIG1-type G domain-containing protein</fullName>
    </recommendedName>
</protein>
<dbReference type="AlphaFoldDB" id="A0AAN8PZF1"/>
<dbReference type="EMBL" id="JAZGQO010000005">
    <property type="protein sequence ID" value="KAK6186764.1"/>
    <property type="molecule type" value="Genomic_DNA"/>
</dbReference>
<dbReference type="InterPro" id="IPR027417">
    <property type="entry name" value="P-loop_NTPase"/>
</dbReference>
<evidence type="ECO:0000256" key="1">
    <source>
        <dbReference type="ARBA" id="ARBA00008535"/>
    </source>
</evidence>